<sequence>MVDNLANTPRPSPLTSHLPPQPIPHNHTPTPHSPTPNTQQIPASNAITRSPDKRTHSGPSGQTVKRRWREADNGRPHPGDKRPHGARREAGKTAKSGRLLSGTRVVKILPLSKFFSVSFLSSPLLPSFICLSLRSFKSFAFHSLHLPALLSPLFHFSHLLPSLPSPLLLSPISSSPLPLPTLPPSPLSPLSSTLPFLPSFPFPSLSLPPLLSPLPSSPSSSPLSPLHLLPSLLPPTLPLLPFFPSATPPSLSLPPPSFLLFFHSASLSLPPPSTLFSPPSSFTSPLSLLSLPPFLLLFFHPSLPSPSLHQRVDSGQCVTQKDLELWPKVIMDPSPPFVPLHPPLLVSLWHIRDDLPDPSWRLTLLGCSGIKVLFSDVTRKRIMQSKGDRSPFGIVSVMGLFPSPPFPLSLSSPLTPPPLSFPLSPPPLSTSSPPSFPLSPSPLSFLPPTLLPLLPPLPLLPSLLPPSHPPSPLPFPLSSSSPLSPSFHFPPFS</sequence>
<accession>A0A423TMW4</accession>
<organism evidence="2 3">
    <name type="scientific">Penaeus vannamei</name>
    <name type="common">Whiteleg shrimp</name>
    <name type="synonym">Litopenaeus vannamei</name>
    <dbReference type="NCBI Taxonomy" id="6689"/>
    <lineage>
        <taxon>Eukaryota</taxon>
        <taxon>Metazoa</taxon>
        <taxon>Ecdysozoa</taxon>
        <taxon>Arthropoda</taxon>
        <taxon>Crustacea</taxon>
        <taxon>Multicrustacea</taxon>
        <taxon>Malacostraca</taxon>
        <taxon>Eumalacostraca</taxon>
        <taxon>Eucarida</taxon>
        <taxon>Decapoda</taxon>
        <taxon>Dendrobranchiata</taxon>
        <taxon>Penaeoidea</taxon>
        <taxon>Penaeidae</taxon>
        <taxon>Penaeus</taxon>
    </lineage>
</organism>
<feature type="region of interest" description="Disordered" evidence="1">
    <location>
        <begin position="469"/>
        <end position="493"/>
    </location>
</feature>
<dbReference type="AlphaFoldDB" id="A0A423TMW4"/>
<comment type="caution">
    <text evidence="2">The sequence shown here is derived from an EMBL/GenBank/DDBJ whole genome shotgun (WGS) entry which is preliminary data.</text>
</comment>
<reference evidence="2 3" key="2">
    <citation type="submission" date="2019-01" db="EMBL/GenBank/DDBJ databases">
        <title>The decoding of complex shrimp genome reveals the adaptation for benthos swimmer, frequently molting mechanism and breeding impact on genome.</title>
        <authorList>
            <person name="Sun Y."/>
            <person name="Gao Y."/>
            <person name="Yu Y."/>
        </authorList>
    </citation>
    <scope>NUCLEOTIDE SEQUENCE [LARGE SCALE GENOMIC DNA]</scope>
    <source>
        <tissue evidence="2">Muscle</tissue>
    </source>
</reference>
<feature type="compositionally biased region" description="Low complexity" evidence="1">
    <location>
        <begin position="24"/>
        <end position="40"/>
    </location>
</feature>
<feature type="compositionally biased region" description="Basic and acidic residues" evidence="1">
    <location>
        <begin position="69"/>
        <end position="92"/>
    </location>
</feature>
<feature type="region of interest" description="Disordered" evidence="1">
    <location>
        <begin position="1"/>
        <end position="96"/>
    </location>
</feature>
<name>A0A423TMW4_PENVA</name>
<dbReference type="Proteomes" id="UP000283509">
    <property type="component" value="Unassembled WGS sequence"/>
</dbReference>
<feature type="compositionally biased region" description="Polar residues" evidence="1">
    <location>
        <begin position="1"/>
        <end position="15"/>
    </location>
</feature>
<keyword evidence="3" id="KW-1185">Reference proteome</keyword>
<dbReference type="EMBL" id="QCYY01001475">
    <property type="protein sequence ID" value="ROT77799.1"/>
    <property type="molecule type" value="Genomic_DNA"/>
</dbReference>
<evidence type="ECO:0000313" key="2">
    <source>
        <dbReference type="EMBL" id="ROT77799.1"/>
    </source>
</evidence>
<reference evidence="2 3" key="1">
    <citation type="submission" date="2018-04" db="EMBL/GenBank/DDBJ databases">
        <authorList>
            <person name="Zhang X."/>
            <person name="Yuan J."/>
            <person name="Li F."/>
            <person name="Xiang J."/>
        </authorList>
    </citation>
    <scope>NUCLEOTIDE SEQUENCE [LARGE SCALE GENOMIC DNA]</scope>
    <source>
        <tissue evidence="2">Muscle</tissue>
    </source>
</reference>
<feature type="compositionally biased region" description="Low complexity" evidence="1">
    <location>
        <begin position="476"/>
        <end position="493"/>
    </location>
</feature>
<gene>
    <name evidence="2" type="ORF">C7M84_003511</name>
</gene>
<proteinExistence type="predicted"/>
<evidence type="ECO:0000256" key="1">
    <source>
        <dbReference type="SAM" id="MobiDB-lite"/>
    </source>
</evidence>
<evidence type="ECO:0000313" key="3">
    <source>
        <dbReference type="Proteomes" id="UP000283509"/>
    </source>
</evidence>
<protein>
    <submittedName>
        <fullName evidence="2">Uncharacterized protein</fullName>
    </submittedName>
</protein>